<evidence type="ECO:0000256" key="7">
    <source>
        <dbReference type="SAM" id="Coils"/>
    </source>
</evidence>
<dbReference type="Pfam" id="PF25967">
    <property type="entry name" value="RND-MFP_C"/>
    <property type="match status" value="1"/>
</dbReference>
<keyword evidence="15" id="KW-1185">Reference proteome</keyword>
<evidence type="ECO:0000259" key="12">
    <source>
        <dbReference type="Pfam" id="PF25944"/>
    </source>
</evidence>
<evidence type="ECO:0000256" key="6">
    <source>
        <dbReference type="ARBA" id="ARBA00023136"/>
    </source>
</evidence>
<dbReference type="AlphaFoldDB" id="A0A0T6DRP7"/>
<evidence type="ECO:0000259" key="10">
    <source>
        <dbReference type="Pfam" id="PF25876"/>
    </source>
</evidence>
<evidence type="ECO:0000256" key="2">
    <source>
        <dbReference type="ARBA" id="ARBA00009477"/>
    </source>
</evidence>
<feature type="coiled-coil region" evidence="7">
    <location>
        <begin position="101"/>
        <end position="211"/>
    </location>
</feature>
<sequence>MRKISRKSAIKWGVITLIIVALGALAYTFLKPEETTPNYLTATVEVGDIENNVMASGKVKALNTVDVGAQVSGEVKRLYVEVGDEVKQGDLIAQIDQVTQKNNLSNEQASLEQSEAALQSAQAESLSKQAALKSAYSDLASRQSELKQAQSDFARLQDLVAIDAISQQEYDTQATSVETAKAAVANARAAIDTAKAAIATTEANINSQQAALRKSRTNVSTAEEDLSYTTIRAPISGTVVSITTEQGTTVNANQTAPTLVTLADLSTVRINAQISEADVINVSAGMPAYFNIIGNPDKQYDATLTAIEPAPEQISSTSSTDAAIYYVGYVEVPNPDRLFRIDMTAQIYIIVNEAKNTLLVPSTVIQEKQAKEKGKSTTGKFVRVLKDDGTVEERTVEVGIDNRVNAQILSGLKEGEEVIISEESGKKSGSGRVPGGPRM</sequence>
<feature type="domain" description="Multidrug resistance protein MdtA-like C-terminal permuted SH3" evidence="13">
    <location>
        <begin position="377"/>
        <end position="422"/>
    </location>
</feature>
<evidence type="ECO:0000256" key="1">
    <source>
        <dbReference type="ARBA" id="ARBA00004236"/>
    </source>
</evidence>
<comment type="subcellular location">
    <subcellularLocation>
        <location evidence="1">Cell membrane</location>
    </subcellularLocation>
</comment>
<keyword evidence="6 9" id="KW-0472">Membrane</keyword>
<dbReference type="NCBIfam" id="TIGR01730">
    <property type="entry name" value="RND_mfp"/>
    <property type="match status" value="1"/>
</dbReference>
<dbReference type="Pfam" id="PF25876">
    <property type="entry name" value="HH_MFP_RND"/>
    <property type="match status" value="1"/>
</dbReference>
<evidence type="ECO:0000313" key="15">
    <source>
        <dbReference type="Proteomes" id="UP000051202"/>
    </source>
</evidence>
<dbReference type="GO" id="GO:1990281">
    <property type="term" value="C:efflux pump complex"/>
    <property type="evidence" value="ECO:0007669"/>
    <property type="project" value="TreeGrafter"/>
</dbReference>
<dbReference type="InterPro" id="IPR058626">
    <property type="entry name" value="MdtA-like_b-barrel"/>
</dbReference>
<dbReference type="Gene3D" id="2.40.30.170">
    <property type="match status" value="1"/>
</dbReference>
<organism evidence="14 15">
    <name type="scientific">Psychrobacter piscatorii</name>
    <dbReference type="NCBI Taxonomy" id="554343"/>
    <lineage>
        <taxon>Bacteria</taxon>
        <taxon>Pseudomonadati</taxon>
        <taxon>Pseudomonadota</taxon>
        <taxon>Gammaproteobacteria</taxon>
        <taxon>Moraxellales</taxon>
        <taxon>Moraxellaceae</taxon>
        <taxon>Psychrobacter</taxon>
    </lineage>
</organism>
<proteinExistence type="inferred from homology"/>
<keyword evidence="5" id="KW-0997">Cell inner membrane</keyword>
<evidence type="ECO:0000256" key="4">
    <source>
        <dbReference type="ARBA" id="ARBA00022475"/>
    </source>
</evidence>
<dbReference type="Gene3D" id="1.10.287.470">
    <property type="entry name" value="Helix hairpin bin"/>
    <property type="match status" value="2"/>
</dbReference>
<keyword evidence="9" id="KW-1133">Transmembrane helix</keyword>
<feature type="domain" description="Multidrug resistance protein MdtA-like barrel-sandwich hybrid" evidence="11">
    <location>
        <begin position="63"/>
        <end position="261"/>
    </location>
</feature>
<comment type="similarity">
    <text evidence="2">Belongs to the membrane fusion protein (MFP) (TC 8.A.1) family.</text>
</comment>
<dbReference type="PANTHER" id="PTHR30469:SF33">
    <property type="entry name" value="SLR1207 PROTEIN"/>
    <property type="match status" value="1"/>
</dbReference>
<feature type="domain" description="Multidrug resistance protein MdtA-like alpha-helical hairpin" evidence="10">
    <location>
        <begin position="132"/>
        <end position="197"/>
    </location>
</feature>
<name>A0A0T6DRP7_9GAMM</name>
<protein>
    <submittedName>
        <fullName evidence="14">RND transporter</fullName>
    </submittedName>
</protein>
<dbReference type="Proteomes" id="UP000051202">
    <property type="component" value="Unassembled WGS sequence"/>
</dbReference>
<keyword evidence="3" id="KW-0813">Transport</keyword>
<evidence type="ECO:0000256" key="8">
    <source>
        <dbReference type="SAM" id="MobiDB-lite"/>
    </source>
</evidence>
<dbReference type="SUPFAM" id="SSF111369">
    <property type="entry name" value="HlyD-like secretion proteins"/>
    <property type="match status" value="3"/>
</dbReference>
<dbReference type="Gene3D" id="2.40.50.100">
    <property type="match status" value="2"/>
</dbReference>
<feature type="domain" description="Multidrug resistance protein MdtA-like beta-barrel" evidence="12">
    <location>
        <begin position="267"/>
        <end position="351"/>
    </location>
</feature>
<dbReference type="Gene3D" id="2.40.420.20">
    <property type="match status" value="1"/>
</dbReference>
<keyword evidence="9" id="KW-0812">Transmembrane</keyword>
<dbReference type="InterPro" id="IPR006143">
    <property type="entry name" value="RND_pump_MFP"/>
</dbReference>
<evidence type="ECO:0000259" key="13">
    <source>
        <dbReference type="Pfam" id="PF25967"/>
    </source>
</evidence>
<keyword evidence="4" id="KW-1003">Cell membrane</keyword>
<dbReference type="EMBL" id="LNDJ01000062">
    <property type="protein sequence ID" value="KRU22633.1"/>
    <property type="molecule type" value="Genomic_DNA"/>
</dbReference>
<accession>A0A0T6DRP7</accession>
<dbReference type="Pfam" id="PF25944">
    <property type="entry name" value="Beta-barrel_RND"/>
    <property type="match status" value="1"/>
</dbReference>
<evidence type="ECO:0000313" key="14">
    <source>
        <dbReference type="EMBL" id="KRU22633.1"/>
    </source>
</evidence>
<evidence type="ECO:0000259" key="11">
    <source>
        <dbReference type="Pfam" id="PF25917"/>
    </source>
</evidence>
<dbReference type="RefSeq" id="WP_058024537.1">
    <property type="nucleotide sequence ID" value="NZ_LNDJ01000062.1"/>
</dbReference>
<comment type="caution">
    <text evidence="14">The sequence shown here is derived from an EMBL/GenBank/DDBJ whole genome shotgun (WGS) entry which is preliminary data.</text>
</comment>
<gene>
    <name evidence="14" type="ORF">AS194_07745</name>
</gene>
<dbReference type="STRING" id="554343.AS194_07745"/>
<evidence type="ECO:0000256" key="5">
    <source>
        <dbReference type="ARBA" id="ARBA00022519"/>
    </source>
</evidence>
<feature type="region of interest" description="Disordered" evidence="8">
    <location>
        <begin position="420"/>
        <end position="439"/>
    </location>
</feature>
<evidence type="ECO:0000256" key="3">
    <source>
        <dbReference type="ARBA" id="ARBA00022448"/>
    </source>
</evidence>
<dbReference type="Pfam" id="PF25917">
    <property type="entry name" value="BSH_RND"/>
    <property type="match status" value="1"/>
</dbReference>
<evidence type="ECO:0000256" key="9">
    <source>
        <dbReference type="SAM" id="Phobius"/>
    </source>
</evidence>
<keyword evidence="7" id="KW-0175">Coiled coil</keyword>
<dbReference type="InterPro" id="IPR058627">
    <property type="entry name" value="MdtA-like_C"/>
</dbReference>
<dbReference type="InterPro" id="IPR058624">
    <property type="entry name" value="MdtA-like_HH"/>
</dbReference>
<dbReference type="InterPro" id="IPR058625">
    <property type="entry name" value="MdtA-like_BSH"/>
</dbReference>
<feature type="transmembrane region" description="Helical" evidence="9">
    <location>
        <begin position="12"/>
        <end position="30"/>
    </location>
</feature>
<dbReference type="GO" id="GO:0015562">
    <property type="term" value="F:efflux transmembrane transporter activity"/>
    <property type="evidence" value="ECO:0007669"/>
    <property type="project" value="TreeGrafter"/>
</dbReference>
<dbReference type="PANTHER" id="PTHR30469">
    <property type="entry name" value="MULTIDRUG RESISTANCE PROTEIN MDTA"/>
    <property type="match status" value="1"/>
</dbReference>
<reference evidence="14 15" key="1">
    <citation type="submission" date="2015-11" db="EMBL/GenBank/DDBJ databases">
        <title>Permanent draft genome of Psychrobacter piscatorii LQ58.</title>
        <authorList>
            <person name="Zhou M."/>
            <person name="Dong B."/>
            <person name="Liu Q."/>
        </authorList>
    </citation>
    <scope>NUCLEOTIDE SEQUENCE [LARGE SCALE GENOMIC DNA]</scope>
    <source>
        <strain evidence="14 15">LQ58</strain>
    </source>
</reference>